<dbReference type="PATRIC" id="fig|749414.3.peg.5018"/>
<gene>
    <name evidence="2" type="ordered locus">SBI_04854</name>
</gene>
<evidence type="ECO:0000256" key="1">
    <source>
        <dbReference type="SAM" id="MobiDB-lite"/>
    </source>
</evidence>
<accession>D7C173</accession>
<feature type="region of interest" description="Disordered" evidence="1">
    <location>
        <begin position="1"/>
        <end position="117"/>
    </location>
</feature>
<dbReference type="KEGG" id="sbh:SBI_04854"/>
<proteinExistence type="predicted"/>
<evidence type="ECO:0000313" key="3">
    <source>
        <dbReference type="Proteomes" id="UP000000377"/>
    </source>
</evidence>
<protein>
    <submittedName>
        <fullName evidence="2">Uncharacterized protein</fullName>
    </submittedName>
</protein>
<reference evidence="2 3" key="1">
    <citation type="journal article" date="2010" name="J. Bacteriol.">
        <title>Genome sequence of the milbemycin-producing bacterium Streptomyces bingchenggensis.</title>
        <authorList>
            <person name="Wang X.J."/>
            <person name="Yan Y.J."/>
            <person name="Zhang B."/>
            <person name="An J."/>
            <person name="Wang J.J."/>
            <person name="Tian J."/>
            <person name="Jiang L."/>
            <person name="Chen Y.H."/>
            <person name="Huang S.X."/>
            <person name="Yin M."/>
            <person name="Zhang J."/>
            <person name="Gao A.L."/>
            <person name="Liu C.X."/>
            <person name="Zhu Z.X."/>
            <person name="Xiang W.S."/>
        </authorList>
    </citation>
    <scope>NUCLEOTIDE SEQUENCE [LARGE SCALE GENOMIC DNA]</scope>
    <source>
        <strain evidence="2 3">BCW-1</strain>
    </source>
</reference>
<feature type="compositionally biased region" description="Basic and acidic residues" evidence="1">
    <location>
        <begin position="11"/>
        <end position="28"/>
    </location>
</feature>
<feature type="compositionally biased region" description="Basic and acidic residues" evidence="1">
    <location>
        <begin position="63"/>
        <end position="79"/>
    </location>
</feature>
<name>D7C173_STRBB</name>
<dbReference type="Proteomes" id="UP000000377">
    <property type="component" value="Chromosome"/>
</dbReference>
<keyword evidence="3" id="KW-1185">Reference proteome</keyword>
<dbReference type="AlphaFoldDB" id="D7C173"/>
<evidence type="ECO:0000313" key="2">
    <source>
        <dbReference type="EMBL" id="ADI07974.1"/>
    </source>
</evidence>
<sequence>MVMVPRTGLAHGRDGTLGEAREAGDGQERLVGAHQLVPGEDEAAQHADADEQAAVSDAVSEPAGRDGDGDSGERGERQAAADLHGAQVSDLGEEEDTAREHDAGYQGVEEGQGCVDPQGAACRQLHGLH</sequence>
<organism evidence="2 3">
    <name type="scientific">Streptomyces bingchenggensis (strain BCW-1)</name>
    <dbReference type="NCBI Taxonomy" id="749414"/>
    <lineage>
        <taxon>Bacteria</taxon>
        <taxon>Bacillati</taxon>
        <taxon>Actinomycetota</taxon>
        <taxon>Actinomycetes</taxon>
        <taxon>Kitasatosporales</taxon>
        <taxon>Streptomycetaceae</taxon>
        <taxon>Streptomyces</taxon>
    </lineage>
</organism>
<dbReference type="HOGENOM" id="CLU_1947562_0_0_11"/>
<dbReference type="EMBL" id="CP002047">
    <property type="protein sequence ID" value="ADI07974.1"/>
    <property type="molecule type" value="Genomic_DNA"/>
</dbReference>